<dbReference type="EMBL" id="SLVX01000003">
    <property type="protein sequence ID" value="TCN46902.1"/>
    <property type="molecule type" value="Genomic_DNA"/>
</dbReference>
<reference evidence="1 2" key="1">
    <citation type="submission" date="2019-03" db="EMBL/GenBank/DDBJ databases">
        <title>Genomic Encyclopedia of Type Strains, Phase IV (KMG-IV): sequencing the most valuable type-strain genomes for metagenomic binning, comparative biology and taxonomic classification.</title>
        <authorList>
            <person name="Goeker M."/>
        </authorList>
    </citation>
    <scope>NUCLEOTIDE SEQUENCE [LARGE SCALE GENOMIC DNA]</scope>
    <source>
        <strain evidence="1 2">DSM 18401</strain>
    </source>
</reference>
<keyword evidence="2" id="KW-1185">Reference proteome</keyword>
<gene>
    <name evidence="1" type="ORF">EV665_10372</name>
</gene>
<protein>
    <submittedName>
        <fullName evidence="1">Uncharacterized protein</fullName>
    </submittedName>
</protein>
<accession>A0A4R2D2B1</accession>
<sequence>MGRVKPDHGKKRLGGLSQYFGGREVYPGRFPLVTDCNEF</sequence>
<proteinExistence type="predicted"/>
<organism evidence="1 2">
    <name type="scientific">Shinella granuli</name>
    <dbReference type="NCBI Taxonomy" id="323621"/>
    <lineage>
        <taxon>Bacteria</taxon>
        <taxon>Pseudomonadati</taxon>
        <taxon>Pseudomonadota</taxon>
        <taxon>Alphaproteobacteria</taxon>
        <taxon>Hyphomicrobiales</taxon>
        <taxon>Rhizobiaceae</taxon>
        <taxon>Shinella</taxon>
    </lineage>
</organism>
<evidence type="ECO:0000313" key="1">
    <source>
        <dbReference type="EMBL" id="TCN46902.1"/>
    </source>
</evidence>
<evidence type="ECO:0000313" key="2">
    <source>
        <dbReference type="Proteomes" id="UP000295351"/>
    </source>
</evidence>
<comment type="caution">
    <text evidence="1">The sequence shown here is derived from an EMBL/GenBank/DDBJ whole genome shotgun (WGS) entry which is preliminary data.</text>
</comment>
<dbReference type="AlphaFoldDB" id="A0A4R2D2B1"/>
<name>A0A4R2D2B1_SHIGR</name>
<dbReference type="Proteomes" id="UP000295351">
    <property type="component" value="Unassembled WGS sequence"/>
</dbReference>